<proteinExistence type="predicted"/>
<dbReference type="Pfam" id="PF00005">
    <property type="entry name" value="ABC_tran"/>
    <property type="match status" value="1"/>
</dbReference>
<dbReference type="PANTHER" id="PTHR43394:SF1">
    <property type="entry name" value="ATP-BINDING CASSETTE SUB-FAMILY B MEMBER 10, MITOCHONDRIAL"/>
    <property type="match status" value="1"/>
</dbReference>
<evidence type="ECO:0000313" key="5">
    <source>
        <dbReference type="Proteomes" id="UP001238155"/>
    </source>
</evidence>
<dbReference type="SMART" id="SM00382">
    <property type="entry name" value="AAA"/>
    <property type="match status" value="1"/>
</dbReference>
<feature type="domain" description="ABC transporter" evidence="3">
    <location>
        <begin position="2"/>
        <end position="202"/>
    </location>
</feature>
<sequence>MVGENGSGKSTLVKLLLRYYDPSQGKILLNGTDLRKYRCESYRKQLSAAFQDFSCFKFDVVDNVSALAKTSPEKIKSCLKHVGLAELANDLQQNLSKEFDHGTELSGGQWQKIALARCLHKKGAIYFLDEPTSALDARSEQQMYQMFLTKDMTETVLFVTHRMSAVTLADRVLFLRAGKVAGLAPHTELLQTDPAYRELYQLQKEAYQ</sequence>
<dbReference type="SUPFAM" id="SSF52540">
    <property type="entry name" value="P-loop containing nucleoside triphosphate hydrolases"/>
    <property type="match status" value="1"/>
</dbReference>
<evidence type="ECO:0000256" key="2">
    <source>
        <dbReference type="ARBA" id="ARBA00022840"/>
    </source>
</evidence>
<dbReference type="PROSITE" id="PS50893">
    <property type="entry name" value="ABC_TRANSPORTER_2"/>
    <property type="match status" value="1"/>
</dbReference>
<keyword evidence="2 4" id="KW-0067">ATP-binding</keyword>
<reference evidence="4" key="1">
    <citation type="submission" date="2023-04" db="EMBL/GenBank/DDBJ databases">
        <title>Four porcine-derived lactic acid bacteria strains analyses and their evaluation as potential probiotics based on genomics.</title>
        <authorList>
            <person name="Niu D."/>
        </authorList>
    </citation>
    <scope>NUCLEOTIDE SEQUENCE</scope>
    <source>
        <strain evidence="4">ZSB1</strain>
    </source>
</reference>
<name>A0AAJ6FWV0_9LACO</name>
<evidence type="ECO:0000313" key="4">
    <source>
        <dbReference type="EMBL" id="WHQ81077.1"/>
    </source>
</evidence>
<dbReference type="GO" id="GO:0016887">
    <property type="term" value="F:ATP hydrolysis activity"/>
    <property type="evidence" value="ECO:0007669"/>
    <property type="project" value="InterPro"/>
</dbReference>
<dbReference type="CDD" id="cd03228">
    <property type="entry name" value="ABCC_MRP_Like"/>
    <property type="match status" value="1"/>
</dbReference>
<accession>A0AAJ6FWV0</accession>
<dbReference type="GO" id="GO:0015421">
    <property type="term" value="F:ABC-type oligopeptide transporter activity"/>
    <property type="evidence" value="ECO:0007669"/>
    <property type="project" value="TreeGrafter"/>
</dbReference>
<dbReference type="InterPro" id="IPR027417">
    <property type="entry name" value="P-loop_NTPase"/>
</dbReference>
<dbReference type="Gene3D" id="3.40.50.300">
    <property type="entry name" value="P-loop containing nucleotide triphosphate hydrolases"/>
    <property type="match status" value="1"/>
</dbReference>
<dbReference type="InterPro" id="IPR003593">
    <property type="entry name" value="AAA+_ATPase"/>
</dbReference>
<dbReference type="PROSITE" id="PS00211">
    <property type="entry name" value="ABC_TRANSPORTER_1"/>
    <property type="match status" value="1"/>
</dbReference>
<protein>
    <submittedName>
        <fullName evidence="4">ABC transporter ATP-binding protein</fullName>
    </submittedName>
</protein>
<evidence type="ECO:0000259" key="3">
    <source>
        <dbReference type="PROSITE" id="PS50893"/>
    </source>
</evidence>
<keyword evidence="1" id="KW-0547">Nucleotide-binding</keyword>
<dbReference type="Proteomes" id="UP001238155">
    <property type="component" value="Chromosome"/>
</dbReference>
<gene>
    <name evidence="4" type="ORF">QFF56_08305</name>
</gene>
<dbReference type="EMBL" id="CP123751">
    <property type="protein sequence ID" value="WHQ81077.1"/>
    <property type="molecule type" value="Genomic_DNA"/>
</dbReference>
<dbReference type="InterPro" id="IPR017871">
    <property type="entry name" value="ABC_transporter-like_CS"/>
</dbReference>
<dbReference type="GO" id="GO:0005524">
    <property type="term" value="F:ATP binding"/>
    <property type="evidence" value="ECO:0007669"/>
    <property type="project" value="UniProtKB-KW"/>
</dbReference>
<organism evidence="4 5">
    <name type="scientific">Ligilactobacillus animalis</name>
    <dbReference type="NCBI Taxonomy" id="1605"/>
    <lineage>
        <taxon>Bacteria</taxon>
        <taxon>Bacillati</taxon>
        <taxon>Bacillota</taxon>
        <taxon>Bacilli</taxon>
        <taxon>Lactobacillales</taxon>
        <taxon>Lactobacillaceae</taxon>
        <taxon>Ligilactobacillus</taxon>
    </lineage>
</organism>
<dbReference type="InterPro" id="IPR003439">
    <property type="entry name" value="ABC_transporter-like_ATP-bd"/>
</dbReference>
<dbReference type="InterPro" id="IPR039421">
    <property type="entry name" value="Type_1_exporter"/>
</dbReference>
<dbReference type="AlphaFoldDB" id="A0AAJ6FWV0"/>
<dbReference type="PANTHER" id="PTHR43394">
    <property type="entry name" value="ATP-DEPENDENT PERMEASE MDL1, MITOCHONDRIAL"/>
    <property type="match status" value="1"/>
</dbReference>
<evidence type="ECO:0000256" key="1">
    <source>
        <dbReference type="ARBA" id="ARBA00022741"/>
    </source>
</evidence>